<evidence type="ECO:0000256" key="2">
    <source>
        <dbReference type="SAM" id="SignalP"/>
    </source>
</evidence>
<dbReference type="RefSeq" id="XP_020435881.1">
    <property type="nucleotide sequence ID" value="XM_020573809.1"/>
</dbReference>
<dbReference type="InterPro" id="IPR000742">
    <property type="entry name" value="EGF"/>
</dbReference>
<protein>
    <submittedName>
        <fullName evidence="5">EGF-like domain-containing protein</fullName>
    </submittedName>
</protein>
<proteinExistence type="predicted"/>
<keyword evidence="1" id="KW-0472">Membrane</keyword>
<evidence type="ECO:0000313" key="6">
    <source>
        <dbReference type="Proteomes" id="UP000001396"/>
    </source>
</evidence>
<accession>D3B366</accession>
<dbReference type="Gene3D" id="2.10.25.10">
    <property type="entry name" value="Laminin"/>
    <property type="match status" value="1"/>
</dbReference>
<feature type="chain" id="PRO_5003040768" evidence="2">
    <location>
        <begin position="24"/>
        <end position="1350"/>
    </location>
</feature>
<feature type="signal peptide" evidence="2">
    <location>
        <begin position="1"/>
        <end position="23"/>
    </location>
</feature>
<gene>
    <name evidence="5" type="ORF">PPL_02831</name>
</gene>
<keyword evidence="2" id="KW-0732">Signal</keyword>
<dbReference type="PANTHER" id="PTHR31378:SF17">
    <property type="match status" value="1"/>
</dbReference>
<evidence type="ECO:0000313" key="5">
    <source>
        <dbReference type="EMBL" id="EFA83764.1"/>
    </source>
</evidence>
<keyword evidence="6" id="KW-1185">Reference proteome</keyword>
<reference evidence="5 6" key="1">
    <citation type="journal article" date="2011" name="Genome Res.">
        <title>Phylogeny-wide analysis of social amoeba genomes highlights ancient origins for complex intercellular communication.</title>
        <authorList>
            <person name="Heidel A.J."/>
            <person name="Lawal H.M."/>
            <person name="Felder M."/>
            <person name="Schilde C."/>
            <person name="Helps N.R."/>
            <person name="Tunggal B."/>
            <person name="Rivero F."/>
            <person name="John U."/>
            <person name="Schleicher M."/>
            <person name="Eichinger L."/>
            <person name="Platzer M."/>
            <person name="Noegel A.A."/>
            <person name="Schaap P."/>
            <person name="Gloeckner G."/>
        </authorList>
    </citation>
    <scope>NUCLEOTIDE SEQUENCE [LARGE SCALE GENOMIC DNA]</scope>
    <source>
        <strain evidence="6">ATCC 26659 / Pp 5 / PN500</strain>
    </source>
</reference>
<dbReference type="GeneID" id="31358354"/>
<feature type="transmembrane region" description="Helical" evidence="1">
    <location>
        <begin position="1305"/>
        <end position="1328"/>
    </location>
</feature>
<dbReference type="EMBL" id="ADBJ01000010">
    <property type="protein sequence ID" value="EFA83764.1"/>
    <property type="molecule type" value="Genomic_DNA"/>
</dbReference>
<dbReference type="PROSITE" id="PS01186">
    <property type="entry name" value="EGF_2"/>
    <property type="match status" value="1"/>
</dbReference>
<dbReference type="InterPro" id="IPR054484">
    <property type="entry name" value="ComC_SSD"/>
</dbReference>
<dbReference type="Pfam" id="PF23033">
    <property type="entry name" value="DUF7034"/>
    <property type="match status" value="1"/>
</dbReference>
<dbReference type="FunCoup" id="D3B366">
    <property type="interactions" value="923"/>
</dbReference>
<dbReference type="InterPro" id="IPR055462">
    <property type="entry name" value="DUF7034"/>
</dbReference>
<dbReference type="PANTHER" id="PTHR31378">
    <property type="entry name" value="EGF-LIKE DOMAIN-CONTAINING PROTEIN-RELATED-RELATED"/>
    <property type="match status" value="1"/>
</dbReference>
<dbReference type="Pfam" id="PF22933">
    <property type="entry name" value="ComC_SSD"/>
    <property type="match status" value="1"/>
</dbReference>
<feature type="domain" description="EGF-like" evidence="3 4">
    <location>
        <begin position="1041"/>
        <end position="1052"/>
    </location>
</feature>
<organism evidence="5 6">
    <name type="scientific">Heterostelium pallidum (strain ATCC 26659 / Pp 5 / PN500)</name>
    <name type="common">Cellular slime mold</name>
    <name type="synonym">Polysphondylium pallidum</name>
    <dbReference type="NCBI Taxonomy" id="670386"/>
    <lineage>
        <taxon>Eukaryota</taxon>
        <taxon>Amoebozoa</taxon>
        <taxon>Evosea</taxon>
        <taxon>Eumycetozoa</taxon>
        <taxon>Dictyostelia</taxon>
        <taxon>Acytosteliales</taxon>
        <taxon>Acytosteliaceae</taxon>
        <taxon>Heterostelium</taxon>
    </lineage>
</organism>
<keyword evidence="1" id="KW-0812">Transmembrane</keyword>
<keyword evidence="1" id="KW-1133">Transmembrane helix</keyword>
<dbReference type="InParanoid" id="D3B366"/>
<name>D3B366_HETP5</name>
<dbReference type="PROSITE" id="PS00022">
    <property type="entry name" value="EGF_1"/>
    <property type="match status" value="1"/>
</dbReference>
<evidence type="ECO:0000256" key="1">
    <source>
        <dbReference type="SAM" id="Phobius"/>
    </source>
</evidence>
<evidence type="ECO:0000259" key="4">
    <source>
        <dbReference type="PROSITE" id="PS01186"/>
    </source>
</evidence>
<dbReference type="Pfam" id="PF23034">
    <property type="entry name" value="DUF7035"/>
    <property type="match status" value="1"/>
</dbReference>
<comment type="caution">
    <text evidence="5">The sequence shown here is derived from an EMBL/GenBank/DDBJ whole genome shotgun (WGS) entry which is preliminary data.</text>
</comment>
<sequence>MIVKYFFLFLCIFICIKTDLTNGQTKPILKQITDLQPHVTNTDDKTCLIPFSAMFLAPVLLDPGDFIFNDTAITFGNATIISNNLLTNQVISFLVKIKSNSSTTQFNLYFEKAGLTSALYPIINITCNYISDFNFRSISNASSIIDQKGYLKYYVEVETLPRGIVYGQFDNFVSCTTPYRVCSIGSVVGNGNLFSLTISNFPVSQNAGGVTMSANIKFYTDQTAHIYSFDNLFRRPYDFISSSLASYPRNNTAATMKTYTQQNNLRKVILIYAAEKVEIAYPTYFNTPYQAFRRIRSYYSTDSNKNIAILMVISDSAPSSGYLVTEATFSKLYLDYVQSPILLPVEPISCTIEPALLTYNVTQTVVDKWDFSFSMQNQYYTIQYKWPSLIYPIFSDNRGAFNYRVSVPRPVDFSGTVTGKLTSSNSYDSFILSNKFIKVSPTTQLLRINITTFYPLVVVYIGEVINPKLISGDRKKGVFEMEVQTKYLQFGYQMVFTDSSGFNSVLYYSQAYNSDFSVLPSELKFDKNETFDLTTIQTINFTNTIMNFNFSYLPINNSVVFSTTQQNPNLIPTIDFGGSYFFNGFYDQSIQLYSINFTIPPLVIYLDLPYTLGLSGFSIQSSDLRTKFGELANLKVSSSTNDTMKPTLINLQAGPAIKLYGYLNWNLSIEDTQNGFLYGTVDIISNKNPKPISITFTNSSLVSGNNFYGVYQINYQYNTSSCCEQTFRLANLRLYDRSNINTYEIPDQLIEIYDSDEYQLEIKATCQTVLIDDTPPFISSFSVQPRSIDVGSLNRNVSFQISVSDGEVSLSTGLSISNTPVIVLSSEYSNPIYIETQLSNNVNKTFAVFSGSVQIPFGYGFDNIFISVYGLVDNNFNINGYVTDDLKQSNFIYNISRYFTTNQPYIQSASNISNSGGSITLYGNSFGLDSKQFQTLIKYGDDGEWQYIQFDFFSGSIIQLNNRIPSLNDIPYFYMQVQVDMTQSNIIKIFPNGSSMILPDITPTPTPTVTQTPPVTSTPKPSDTVCPNNCSNRGQCLESGCVCQKPWTGPSCNSEIIIIPTPTPQPDPSTGINITDSTIFSSIKIGEIRELDDTMNIVKRNNVDSWDFTDLTTKTSNPTYFYTGILPGTTTTINVTIEFFINETDIQFGGQTIKVQKSSIKYTLDISSYSFLMKTNYLQIVMSALIQNSNGDSCSSKQLGSNGDNVAWIKMNIDKTSLYGRFLSFAMVDDRFTNITNNIVDNENSTTNNNTTDTSQFREISVGITIPNYDRNVKIDPDFSNLIDVDGDSTNELCSSKSKKLSNGAIAGIVVGAVVFITLIVGTSMLLYKRKKTRSQNRAIENKLKAMDKN</sequence>
<evidence type="ECO:0000259" key="3">
    <source>
        <dbReference type="PROSITE" id="PS00022"/>
    </source>
</evidence>
<dbReference type="InterPro" id="IPR055463">
    <property type="entry name" value="DUF7035"/>
</dbReference>
<dbReference type="Proteomes" id="UP000001396">
    <property type="component" value="Unassembled WGS sequence"/>
</dbReference>